<dbReference type="SUPFAM" id="SSF53448">
    <property type="entry name" value="Nucleotide-diphospho-sugar transferases"/>
    <property type="match status" value="1"/>
</dbReference>
<dbReference type="EC" id="2.4.1.16" evidence="2"/>
<proteinExistence type="predicted"/>
<dbReference type="GO" id="GO:0004100">
    <property type="term" value="F:chitin synthase activity"/>
    <property type="evidence" value="ECO:0007669"/>
    <property type="project" value="UniProtKB-EC"/>
</dbReference>
<dbReference type="Pfam" id="PF03142">
    <property type="entry name" value="Chitin_synth_2"/>
    <property type="match status" value="1"/>
</dbReference>
<keyword evidence="3" id="KW-0808">Transferase</keyword>
<accession>A0A4P9XG13</accession>
<evidence type="ECO:0000256" key="5">
    <source>
        <dbReference type="ARBA" id="ARBA00022989"/>
    </source>
</evidence>
<keyword evidence="4" id="KW-0812">Transmembrane</keyword>
<reference evidence="8" key="1">
    <citation type="journal article" date="2018" name="Nat. Microbiol.">
        <title>Leveraging single-cell genomics to expand the fungal tree of life.</title>
        <authorList>
            <person name="Ahrendt S.R."/>
            <person name="Quandt C.A."/>
            <person name="Ciobanu D."/>
            <person name="Clum A."/>
            <person name="Salamov A."/>
            <person name="Andreopoulos B."/>
            <person name="Cheng J.F."/>
            <person name="Woyke T."/>
            <person name="Pelin A."/>
            <person name="Henrissat B."/>
            <person name="Reynolds N.K."/>
            <person name="Benny G.L."/>
            <person name="Smith M.E."/>
            <person name="James T.Y."/>
            <person name="Grigoriev I.V."/>
        </authorList>
    </citation>
    <scope>NUCLEOTIDE SEQUENCE [LARGE SCALE GENOMIC DNA]</scope>
    <source>
        <strain evidence="8">RSA 1356</strain>
    </source>
</reference>
<dbReference type="InterPro" id="IPR004835">
    <property type="entry name" value="Chitin_synth"/>
</dbReference>
<dbReference type="GO" id="GO:0071944">
    <property type="term" value="C:cell periphery"/>
    <property type="evidence" value="ECO:0007669"/>
    <property type="project" value="TreeGrafter"/>
</dbReference>
<dbReference type="GO" id="GO:0031505">
    <property type="term" value="P:fungal-type cell wall organization"/>
    <property type="evidence" value="ECO:0007669"/>
    <property type="project" value="TreeGrafter"/>
</dbReference>
<keyword evidence="8" id="KW-1185">Reference proteome</keyword>
<evidence type="ECO:0000256" key="2">
    <source>
        <dbReference type="ARBA" id="ARBA00012543"/>
    </source>
</evidence>
<keyword evidence="3" id="KW-0328">Glycosyltransferase</keyword>
<evidence type="ECO:0000256" key="6">
    <source>
        <dbReference type="ARBA" id="ARBA00023136"/>
    </source>
</evidence>
<organism evidence="7 8">
    <name type="scientific">Thamnocephalis sphaerospora</name>
    <dbReference type="NCBI Taxonomy" id="78915"/>
    <lineage>
        <taxon>Eukaryota</taxon>
        <taxon>Fungi</taxon>
        <taxon>Fungi incertae sedis</taxon>
        <taxon>Zoopagomycota</taxon>
        <taxon>Zoopagomycotina</taxon>
        <taxon>Zoopagomycetes</taxon>
        <taxon>Zoopagales</taxon>
        <taxon>Sigmoideomycetaceae</taxon>
        <taxon>Thamnocephalis</taxon>
    </lineage>
</organism>
<protein>
    <recommendedName>
        <fullName evidence="2">chitin synthase</fullName>
        <ecNumber evidence="2">2.4.1.16</ecNumber>
    </recommendedName>
</protein>
<keyword evidence="6" id="KW-0472">Membrane</keyword>
<name>A0A4P9XG13_9FUNG</name>
<dbReference type="AlphaFoldDB" id="A0A4P9XG13"/>
<dbReference type="GO" id="GO:0006031">
    <property type="term" value="P:chitin biosynthetic process"/>
    <property type="evidence" value="ECO:0007669"/>
    <property type="project" value="TreeGrafter"/>
</dbReference>
<dbReference type="OrthoDB" id="370884at2759"/>
<evidence type="ECO:0000256" key="1">
    <source>
        <dbReference type="ARBA" id="ARBA00004141"/>
    </source>
</evidence>
<dbReference type="Gene3D" id="3.90.550.10">
    <property type="entry name" value="Spore Coat Polysaccharide Biosynthesis Protein SpsA, Chain A"/>
    <property type="match status" value="1"/>
</dbReference>
<dbReference type="PANTHER" id="PTHR22914:SF45">
    <property type="entry name" value="CHITIN SYNTHASE"/>
    <property type="match status" value="1"/>
</dbReference>
<gene>
    <name evidence="7" type="ORF">THASP1DRAFT_8074</name>
</gene>
<feature type="non-terminal residue" evidence="7">
    <location>
        <position position="196"/>
    </location>
</feature>
<dbReference type="Proteomes" id="UP000271241">
    <property type="component" value="Unassembled WGS sequence"/>
</dbReference>
<dbReference type="STRING" id="78915.A0A4P9XG13"/>
<evidence type="ECO:0000313" key="7">
    <source>
        <dbReference type="EMBL" id="RKP04565.1"/>
    </source>
</evidence>
<dbReference type="PANTHER" id="PTHR22914">
    <property type="entry name" value="CHITIN SYNTHASE"/>
    <property type="match status" value="1"/>
</dbReference>
<evidence type="ECO:0000256" key="4">
    <source>
        <dbReference type="ARBA" id="ARBA00022692"/>
    </source>
</evidence>
<evidence type="ECO:0000256" key="3">
    <source>
        <dbReference type="ARBA" id="ARBA00022676"/>
    </source>
</evidence>
<evidence type="ECO:0000313" key="8">
    <source>
        <dbReference type="Proteomes" id="UP000271241"/>
    </source>
</evidence>
<dbReference type="InterPro" id="IPR029044">
    <property type="entry name" value="Nucleotide-diphossugar_trans"/>
</dbReference>
<comment type="subcellular location">
    <subcellularLocation>
        <location evidence="1">Membrane</location>
        <topology evidence="1">Multi-pass membrane protein</topology>
    </subcellularLocation>
</comment>
<dbReference type="GO" id="GO:0016020">
    <property type="term" value="C:membrane"/>
    <property type="evidence" value="ECO:0007669"/>
    <property type="project" value="UniProtKB-SubCell"/>
</dbReference>
<sequence>MIVGSGNDRPTPRIVLDILGADPSADPEPLAFQSLGEGMKQYNMGKVYTGLYECKGHVVPYMVVVKVGRASERARPGNRGKRDSQLILMRFFNAVHFNSAMTPLELEMYHQIKNVIGVDPSFYEYVLMVDADTFVMPDSLNRMVSAMLHDQKIIGLCGETELANPKATWITMIQVYEYYISHHMAKAFESLFGSVT</sequence>
<keyword evidence="5" id="KW-1133">Transmembrane helix</keyword>
<dbReference type="GO" id="GO:0030428">
    <property type="term" value="C:cell septum"/>
    <property type="evidence" value="ECO:0007669"/>
    <property type="project" value="TreeGrafter"/>
</dbReference>
<dbReference type="EMBL" id="KZ993621">
    <property type="protein sequence ID" value="RKP04565.1"/>
    <property type="molecule type" value="Genomic_DNA"/>
</dbReference>